<evidence type="ECO:0000313" key="1">
    <source>
        <dbReference type="EMBL" id="KAL3793023.1"/>
    </source>
</evidence>
<gene>
    <name evidence="1" type="ORF">HJC23_003031</name>
</gene>
<organism evidence="1 2">
    <name type="scientific">Cyclotella cryptica</name>
    <dbReference type="NCBI Taxonomy" id="29204"/>
    <lineage>
        <taxon>Eukaryota</taxon>
        <taxon>Sar</taxon>
        <taxon>Stramenopiles</taxon>
        <taxon>Ochrophyta</taxon>
        <taxon>Bacillariophyta</taxon>
        <taxon>Coscinodiscophyceae</taxon>
        <taxon>Thalassiosirophycidae</taxon>
        <taxon>Stephanodiscales</taxon>
        <taxon>Stephanodiscaceae</taxon>
        <taxon>Cyclotella</taxon>
    </lineage>
</organism>
<sequence length="61" mass="6872">MTDSSRQRELVRVTDEQTTARLEATLEMLRDDERVVSAGADVVAKRSINSYVENRCGTRGK</sequence>
<dbReference type="AlphaFoldDB" id="A0ABD3PYI5"/>
<reference evidence="1 2" key="1">
    <citation type="journal article" date="2020" name="G3 (Bethesda)">
        <title>Improved Reference Genome for Cyclotella cryptica CCMP332, a Model for Cell Wall Morphogenesis, Salinity Adaptation, and Lipid Production in Diatoms (Bacillariophyta).</title>
        <authorList>
            <person name="Roberts W.R."/>
            <person name="Downey K.M."/>
            <person name="Ruck E.C."/>
            <person name="Traller J.C."/>
            <person name="Alverson A.J."/>
        </authorList>
    </citation>
    <scope>NUCLEOTIDE SEQUENCE [LARGE SCALE GENOMIC DNA]</scope>
    <source>
        <strain evidence="1 2">CCMP332</strain>
    </source>
</reference>
<name>A0ABD3PYI5_9STRA</name>
<comment type="caution">
    <text evidence="1">The sequence shown here is derived from an EMBL/GenBank/DDBJ whole genome shotgun (WGS) entry which is preliminary data.</text>
</comment>
<evidence type="ECO:0000313" key="2">
    <source>
        <dbReference type="Proteomes" id="UP001516023"/>
    </source>
</evidence>
<dbReference type="Proteomes" id="UP001516023">
    <property type="component" value="Unassembled WGS sequence"/>
</dbReference>
<protein>
    <submittedName>
        <fullName evidence="1">Uncharacterized protein</fullName>
    </submittedName>
</protein>
<accession>A0ABD3PYI5</accession>
<keyword evidence="2" id="KW-1185">Reference proteome</keyword>
<dbReference type="EMBL" id="JABMIG020000095">
    <property type="protein sequence ID" value="KAL3793023.1"/>
    <property type="molecule type" value="Genomic_DNA"/>
</dbReference>
<proteinExistence type="predicted"/>